<evidence type="ECO:0000256" key="8">
    <source>
        <dbReference type="ARBA" id="ARBA00022737"/>
    </source>
</evidence>
<dbReference type="GO" id="GO:0043682">
    <property type="term" value="F:P-type divalent copper transporter activity"/>
    <property type="evidence" value="ECO:0007669"/>
    <property type="project" value="TreeGrafter"/>
</dbReference>
<comment type="catalytic activity">
    <reaction evidence="20">
        <text>Cu(+)(in) + ATP + H2O = Cu(+)(out) + ADP + phosphate + H(+)</text>
        <dbReference type="Rhea" id="RHEA:25792"/>
        <dbReference type="ChEBI" id="CHEBI:15377"/>
        <dbReference type="ChEBI" id="CHEBI:15378"/>
        <dbReference type="ChEBI" id="CHEBI:30616"/>
        <dbReference type="ChEBI" id="CHEBI:43474"/>
        <dbReference type="ChEBI" id="CHEBI:49552"/>
        <dbReference type="ChEBI" id="CHEBI:456216"/>
        <dbReference type="EC" id="7.2.2.8"/>
    </reaction>
</comment>
<dbReference type="Gene3D" id="3.40.50.1000">
    <property type="entry name" value="HAD superfamily/HAD-like"/>
    <property type="match status" value="1"/>
</dbReference>
<dbReference type="PROSITE" id="PS50846">
    <property type="entry name" value="HMA_2"/>
    <property type="match status" value="2"/>
</dbReference>
<dbReference type="NCBIfam" id="TIGR01525">
    <property type="entry name" value="ATPase-IB_hvy"/>
    <property type="match status" value="1"/>
</dbReference>
<feature type="transmembrane region" description="Helical" evidence="21">
    <location>
        <begin position="712"/>
        <end position="733"/>
    </location>
</feature>
<evidence type="ECO:0000256" key="13">
    <source>
        <dbReference type="ARBA" id="ARBA00022967"/>
    </source>
</evidence>
<protein>
    <recommendedName>
        <fullName evidence="4">Copper-exporting P-type ATPase</fullName>
        <ecNumber evidence="3">7.2.2.8</ecNumber>
    </recommendedName>
    <alternativeName>
        <fullName evidence="18">Copper-exporting P-type ATPase A</fullName>
    </alternativeName>
    <alternativeName>
        <fullName evidence="19">Cu(+)-exporting ATPase</fullName>
    </alternativeName>
</protein>
<feature type="domain" description="HMA" evidence="22">
    <location>
        <begin position="1"/>
        <end position="67"/>
    </location>
</feature>
<evidence type="ECO:0000256" key="21">
    <source>
        <dbReference type="RuleBase" id="RU362081"/>
    </source>
</evidence>
<feature type="transmembrane region" description="Helical" evidence="21">
    <location>
        <begin position="379"/>
        <end position="400"/>
    </location>
</feature>
<dbReference type="Gene3D" id="3.40.1110.10">
    <property type="entry name" value="Calcium-transporting ATPase, cytoplasmic domain N"/>
    <property type="match status" value="1"/>
</dbReference>
<feature type="transmembrane region" description="Helical" evidence="21">
    <location>
        <begin position="84"/>
        <end position="103"/>
    </location>
</feature>
<comment type="caution">
    <text evidence="23">The sequence shown here is derived from an EMBL/GenBank/DDBJ whole genome shotgun (WGS) entry which is preliminary data.</text>
</comment>
<evidence type="ECO:0000256" key="9">
    <source>
        <dbReference type="ARBA" id="ARBA00022741"/>
    </source>
</evidence>
<keyword evidence="16" id="KW-0406">Ion transport</keyword>
<dbReference type="SUPFAM" id="SSF81665">
    <property type="entry name" value="Calcium ATPase, transmembrane domain M"/>
    <property type="match status" value="1"/>
</dbReference>
<comment type="similarity">
    <text evidence="2 21">Belongs to the cation transport ATPase (P-type) (TC 3.A.3) family. Type IB subfamily.</text>
</comment>
<evidence type="ECO:0000256" key="5">
    <source>
        <dbReference type="ARBA" id="ARBA00022448"/>
    </source>
</evidence>
<evidence type="ECO:0000313" key="24">
    <source>
        <dbReference type="Proteomes" id="UP000823913"/>
    </source>
</evidence>
<dbReference type="FunFam" id="3.30.70.100:FF:000001">
    <property type="entry name" value="ATPase copper transporting beta"/>
    <property type="match status" value="1"/>
</dbReference>
<dbReference type="SUPFAM" id="SSF56784">
    <property type="entry name" value="HAD-like"/>
    <property type="match status" value="1"/>
</dbReference>
<evidence type="ECO:0000256" key="4">
    <source>
        <dbReference type="ARBA" id="ARBA00015102"/>
    </source>
</evidence>
<keyword evidence="10" id="KW-0187">Copper transport</keyword>
<feature type="transmembrane region" description="Helical" evidence="21">
    <location>
        <begin position="190"/>
        <end position="208"/>
    </location>
</feature>
<dbReference type="PROSITE" id="PS01047">
    <property type="entry name" value="HMA_1"/>
    <property type="match status" value="2"/>
</dbReference>
<dbReference type="NCBIfam" id="TIGR01494">
    <property type="entry name" value="ATPase_P-type"/>
    <property type="match status" value="1"/>
</dbReference>
<dbReference type="InterPro" id="IPR023298">
    <property type="entry name" value="ATPase_P-typ_TM_dom_sf"/>
</dbReference>
<evidence type="ECO:0000259" key="22">
    <source>
        <dbReference type="PROSITE" id="PS50846"/>
    </source>
</evidence>
<gene>
    <name evidence="23" type="ORF">IAB94_05355</name>
</gene>
<dbReference type="Pfam" id="PF00122">
    <property type="entry name" value="E1-E2_ATPase"/>
    <property type="match status" value="1"/>
</dbReference>
<feature type="domain" description="HMA" evidence="22">
    <location>
        <begin position="769"/>
        <end position="834"/>
    </location>
</feature>
<dbReference type="GO" id="GO:0055070">
    <property type="term" value="P:copper ion homeostasis"/>
    <property type="evidence" value="ECO:0007669"/>
    <property type="project" value="TreeGrafter"/>
</dbReference>
<evidence type="ECO:0000256" key="20">
    <source>
        <dbReference type="ARBA" id="ARBA00049289"/>
    </source>
</evidence>
<dbReference type="PRINTS" id="PR00943">
    <property type="entry name" value="CUATPASE"/>
</dbReference>
<dbReference type="InterPro" id="IPR017969">
    <property type="entry name" value="Heavy-metal-associated_CS"/>
</dbReference>
<dbReference type="PRINTS" id="PR00119">
    <property type="entry name" value="CATATPASE"/>
</dbReference>
<comment type="subcellular location">
    <subcellularLocation>
        <location evidence="1">Cell membrane</location>
        <topology evidence="1">Multi-pass membrane protein</topology>
    </subcellularLocation>
</comment>
<dbReference type="InterPro" id="IPR036412">
    <property type="entry name" value="HAD-like_sf"/>
</dbReference>
<dbReference type="Gene3D" id="3.30.70.100">
    <property type="match status" value="2"/>
</dbReference>
<dbReference type="InterPro" id="IPR001757">
    <property type="entry name" value="P_typ_ATPase"/>
</dbReference>
<dbReference type="AlphaFoldDB" id="A0A9D1E6L1"/>
<dbReference type="GO" id="GO:0005507">
    <property type="term" value="F:copper ion binding"/>
    <property type="evidence" value="ECO:0007669"/>
    <property type="project" value="InterPro"/>
</dbReference>
<dbReference type="Pfam" id="PF00702">
    <property type="entry name" value="Hydrolase"/>
    <property type="match status" value="1"/>
</dbReference>
<keyword evidence="6 21" id="KW-0812">Transmembrane</keyword>
<evidence type="ECO:0000256" key="1">
    <source>
        <dbReference type="ARBA" id="ARBA00004651"/>
    </source>
</evidence>
<keyword evidence="13" id="KW-1278">Translocase</keyword>
<keyword evidence="8" id="KW-0677">Repeat</keyword>
<dbReference type="InterPro" id="IPR008250">
    <property type="entry name" value="ATPase_P-typ_transduc_dom_A_sf"/>
</dbReference>
<dbReference type="CDD" id="cd00371">
    <property type="entry name" value="HMA"/>
    <property type="match status" value="2"/>
</dbReference>
<dbReference type="PANTHER" id="PTHR43520:SF8">
    <property type="entry name" value="P-TYPE CU(+) TRANSPORTER"/>
    <property type="match status" value="1"/>
</dbReference>
<keyword evidence="11 21" id="KW-0067">ATP-binding</keyword>
<dbReference type="NCBIfam" id="TIGR00003">
    <property type="entry name" value="copper ion binding protein"/>
    <property type="match status" value="2"/>
</dbReference>
<evidence type="ECO:0000256" key="7">
    <source>
        <dbReference type="ARBA" id="ARBA00022723"/>
    </source>
</evidence>
<evidence type="ECO:0000313" key="23">
    <source>
        <dbReference type="EMBL" id="HIR67453.1"/>
    </source>
</evidence>
<dbReference type="FunFam" id="2.70.150.10:FF:000002">
    <property type="entry name" value="Copper-transporting ATPase 1, putative"/>
    <property type="match status" value="1"/>
</dbReference>
<evidence type="ECO:0000256" key="17">
    <source>
        <dbReference type="ARBA" id="ARBA00023136"/>
    </source>
</evidence>
<evidence type="ECO:0000256" key="16">
    <source>
        <dbReference type="ARBA" id="ARBA00023065"/>
    </source>
</evidence>
<proteinExistence type="inferred from homology"/>
<evidence type="ECO:0000256" key="14">
    <source>
        <dbReference type="ARBA" id="ARBA00022989"/>
    </source>
</evidence>
<keyword evidence="17 21" id="KW-0472">Membrane</keyword>
<sequence length="839" mass="89476">MTENYVVTGMTCSACSSGIERAVGKMEGVNSVEVSLMGKTMKVDFDESKVTEEQIFSAVRELGYGVYAEGDAPAPKEVRIDKLLFIRFIISVVILVPLMYVSMGHMWDAPIPPFLNPEYGNERWFALYQLILAAAVIGVNYQYFTKGFMALIRRVPNMDTLVALGSGVSFAYSLALTVMIFMGIDAHHNAMNLHFESAAMILALVDVGKWLEEKAKRKTGDEIEKLLKLAPDIVTVERGGELITMPVGKVKVGDIVVVRQGDYVPVDGKVVSGSSFIDKSAITGESLPVEVAEGDYVTTAALNKSGVIKVEAGKVGSDTTLSKIVKMVREAGASKAPIQKLADKIAGIFVPAVVAIALLTFIIWLLIDRAFVPEHCVTYAISVLVISCPCALGLATPVAIMTATGKGASLGVLYKDAENLQRLSDINCVLLDKTATITVGKPSVCAVVTFGGDEEKLLSVASGIEKHSNHPLAKCVVDYHPHSAEVSGFEYIVGQGAMAQSGGKNYRLGNARLLSGIKIPSSVSDRAEQLASQGKTVLYLSEDNKVAALIAVSDSLKEGAKQTVSLLKKRKMRVAMLTGDNQTCAKAVADSVGIDQFVAEVMPEDKLKAVTNVQSVGGCVAMVGDGINDSPALKQADVGIAIGSGTDVAIDSAGVVLVSDDIRTLDTAFDLSRATVRNIKENLFWAFIYNVVMIPVAAGAFSTLGFTFNPMIAAACMSLSSLFVVGNALRLLLYKNKNLASPAGENPPSQGNMSGDSNINNDIKEDESMKKIVSIEGMCCEHCAGRVEKALSAVHNVVSCDVKLKKNIAVIRSREAVSDDEIKKVVEDAGYKVTAIEDK</sequence>
<feature type="transmembrane region" description="Helical" evidence="21">
    <location>
        <begin position="683"/>
        <end position="706"/>
    </location>
</feature>
<dbReference type="EC" id="7.2.2.8" evidence="3"/>
<feature type="transmembrane region" description="Helical" evidence="21">
    <location>
        <begin position="345"/>
        <end position="367"/>
    </location>
</feature>
<dbReference type="GO" id="GO:0140581">
    <property type="term" value="F:P-type monovalent copper transporter activity"/>
    <property type="evidence" value="ECO:0007669"/>
    <property type="project" value="UniProtKB-EC"/>
</dbReference>
<evidence type="ECO:0000256" key="18">
    <source>
        <dbReference type="ARBA" id="ARBA00029719"/>
    </source>
</evidence>
<dbReference type="InterPro" id="IPR006122">
    <property type="entry name" value="HMA_Cu_ion-bd"/>
</dbReference>
<evidence type="ECO:0000256" key="10">
    <source>
        <dbReference type="ARBA" id="ARBA00022796"/>
    </source>
</evidence>
<evidence type="ECO:0000256" key="15">
    <source>
        <dbReference type="ARBA" id="ARBA00023008"/>
    </source>
</evidence>
<dbReference type="CDD" id="cd02094">
    <property type="entry name" value="P-type_ATPase_Cu-like"/>
    <property type="match status" value="1"/>
</dbReference>
<keyword evidence="9 21" id="KW-0547">Nucleotide-binding</keyword>
<keyword evidence="15" id="KW-0186">Copper</keyword>
<keyword evidence="5" id="KW-0813">Transport</keyword>
<dbReference type="PANTHER" id="PTHR43520">
    <property type="entry name" value="ATP7, ISOFORM B"/>
    <property type="match status" value="1"/>
</dbReference>
<dbReference type="InterPro" id="IPR036163">
    <property type="entry name" value="HMA_dom_sf"/>
</dbReference>
<evidence type="ECO:0000256" key="2">
    <source>
        <dbReference type="ARBA" id="ARBA00006024"/>
    </source>
</evidence>
<evidence type="ECO:0000256" key="11">
    <source>
        <dbReference type="ARBA" id="ARBA00022840"/>
    </source>
</evidence>
<dbReference type="GO" id="GO:0005886">
    <property type="term" value="C:plasma membrane"/>
    <property type="evidence" value="ECO:0007669"/>
    <property type="project" value="UniProtKB-SubCell"/>
</dbReference>
<reference evidence="23" key="1">
    <citation type="submission" date="2020-10" db="EMBL/GenBank/DDBJ databases">
        <authorList>
            <person name="Gilroy R."/>
        </authorList>
    </citation>
    <scope>NUCLEOTIDE SEQUENCE</scope>
    <source>
        <strain evidence="23">ChiW16-3235</strain>
    </source>
</reference>
<evidence type="ECO:0000256" key="19">
    <source>
        <dbReference type="ARBA" id="ARBA00033239"/>
    </source>
</evidence>
<dbReference type="InterPro" id="IPR006121">
    <property type="entry name" value="HMA_dom"/>
</dbReference>
<dbReference type="InterPro" id="IPR059000">
    <property type="entry name" value="ATPase_P-type_domA"/>
</dbReference>
<feature type="transmembrane region" description="Helical" evidence="21">
    <location>
        <begin position="161"/>
        <end position="184"/>
    </location>
</feature>
<accession>A0A9D1E6L1</accession>
<keyword evidence="7 21" id="KW-0479">Metal-binding</keyword>
<feature type="transmembrane region" description="Helical" evidence="21">
    <location>
        <begin position="123"/>
        <end position="141"/>
    </location>
</feature>
<keyword evidence="14 21" id="KW-1133">Transmembrane helix</keyword>
<name>A0A9D1E6L1_9FIRM</name>
<reference evidence="23" key="2">
    <citation type="journal article" date="2021" name="PeerJ">
        <title>Extensive microbial diversity within the chicken gut microbiome revealed by metagenomics and culture.</title>
        <authorList>
            <person name="Gilroy R."/>
            <person name="Ravi A."/>
            <person name="Getino M."/>
            <person name="Pursley I."/>
            <person name="Horton D.L."/>
            <person name="Alikhan N.F."/>
            <person name="Baker D."/>
            <person name="Gharbi K."/>
            <person name="Hall N."/>
            <person name="Watson M."/>
            <person name="Adriaenssens E.M."/>
            <person name="Foster-Nyarko E."/>
            <person name="Jarju S."/>
            <person name="Secka A."/>
            <person name="Antonio M."/>
            <person name="Oren A."/>
            <person name="Chaudhuri R.R."/>
            <person name="La Ragione R."/>
            <person name="Hildebrand F."/>
            <person name="Pallen M.J."/>
        </authorList>
    </citation>
    <scope>NUCLEOTIDE SEQUENCE</scope>
    <source>
        <strain evidence="23">ChiW16-3235</strain>
    </source>
</reference>
<dbReference type="GO" id="GO:0016887">
    <property type="term" value="F:ATP hydrolysis activity"/>
    <property type="evidence" value="ECO:0007669"/>
    <property type="project" value="InterPro"/>
</dbReference>
<evidence type="ECO:0000256" key="12">
    <source>
        <dbReference type="ARBA" id="ARBA00022842"/>
    </source>
</evidence>
<dbReference type="SUPFAM" id="SSF81653">
    <property type="entry name" value="Calcium ATPase, transduction domain A"/>
    <property type="match status" value="1"/>
</dbReference>
<keyword evidence="21" id="KW-1003">Cell membrane</keyword>
<organism evidence="23 24">
    <name type="scientific">Candidatus Coproplasma avicola</name>
    <dbReference type="NCBI Taxonomy" id="2840744"/>
    <lineage>
        <taxon>Bacteria</taxon>
        <taxon>Bacillati</taxon>
        <taxon>Bacillota</taxon>
        <taxon>Clostridia</taxon>
        <taxon>Eubacteriales</taxon>
        <taxon>Candidatus Coproplasma</taxon>
    </lineage>
</organism>
<dbReference type="Proteomes" id="UP000823913">
    <property type="component" value="Unassembled WGS sequence"/>
</dbReference>
<dbReference type="EMBL" id="DVHK01000111">
    <property type="protein sequence ID" value="HIR67453.1"/>
    <property type="molecule type" value="Genomic_DNA"/>
</dbReference>
<dbReference type="Gene3D" id="2.70.150.10">
    <property type="entry name" value="Calcium-transporting ATPase, cytoplasmic transduction domain A"/>
    <property type="match status" value="1"/>
</dbReference>
<dbReference type="Pfam" id="PF00403">
    <property type="entry name" value="HMA"/>
    <property type="match status" value="2"/>
</dbReference>
<dbReference type="InterPro" id="IPR023299">
    <property type="entry name" value="ATPase_P-typ_cyto_dom_N"/>
</dbReference>
<dbReference type="NCBIfam" id="TIGR01511">
    <property type="entry name" value="ATPase-IB1_Cu"/>
    <property type="match status" value="1"/>
</dbReference>
<dbReference type="InterPro" id="IPR027256">
    <property type="entry name" value="P-typ_ATPase_IB"/>
</dbReference>
<evidence type="ECO:0000256" key="6">
    <source>
        <dbReference type="ARBA" id="ARBA00022692"/>
    </source>
</evidence>
<keyword evidence="12" id="KW-0460">Magnesium</keyword>
<evidence type="ECO:0000256" key="3">
    <source>
        <dbReference type="ARBA" id="ARBA00012517"/>
    </source>
</evidence>
<dbReference type="InterPro" id="IPR023214">
    <property type="entry name" value="HAD_sf"/>
</dbReference>
<dbReference type="SUPFAM" id="SSF55008">
    <property type="entry name" value="HMA, heavy metal-associated domain"/>
    <property type="match status" value="2"/>
</dbReference>
<dbReference type="GO" id="GO:0005524">
    <property type="term" value="F:ATP binding"/>
    <property type="evidence" value="ECO:0007669"/>
    <property type="project" value="UniProtKB-UniRule"/>
</dbReference>